<dbReference type="OrthoDB" id="9790057at2"/>
<protein>
    <recommendedName>
        <fullName evidence="2">SGNH hydrolase-type esterase domain-containing protein</fullName>
    </recommendedName>
</protein>
<dbReference type="InterPro" id="IPR013830">
    <property type="entry name" value="SGNH_hydro"/>
</dbReference>
<dbReference type="EMBL" id="QRBF01000007">
    <property type="protein sequence ID" value="RDS81450.1"/>
    <property type="molecule type" value="Genomic_DNA"/>
</dbReference>
<dbReference type="Gene3D" id="3.40.50.1110">
    <property type="entry name" value="SGNH hydrolase"/>
    <property type="match status" value="1"/>
</dbReference>
<comment type="caution">
    <text evidence="3">The sequence shown here is derived from an EMBL/GenBank/DDBJ whole genome shotgun (WGS) entry which is preliminary data.</text>
</comment>
<dbReference type="AlphaFoldDB" id="A0A370WZI6"/>
<dbReference type="InterPro" id="IPR036514">
    <property type="entry name" value="SGNH_hydro_sf"/>
</dbReference>
<reference evidence="3 4" key="1">
    <citation type="submission" date="2018-07" db="EMBL/GenBank/DDBJ databases">
        <title>Dyella monticola sp. nov. and Dyella psychrodurans sp. nov. isolated from monsoon evergreen broad-leaved forest soil of Dinghu Mountain, China.</title>
        <authorList>
            <person name="Gao Z."/>
            <person name="Qiu L."/>
        </authorList>
    </citation>
    <scope>NUCLEOTIDE SEQUENCE [LARGE SCALE GENOMIC DNA]</scope>
    <source>
        <strain evidence="3 4">4MSK11</strain>
    </source>
</reference>
<proteinExistence type="predicted"/>
<keyword evidence="4" id="KW-1185">Reference proteome</keyword>
<accession>A0A370WZI6</accession>
<evidence type="ECO:0000313" key="3">
    <source>
        <dbReference type="EMBL" id="RDS81450.1"/>
    </source>
</evidence>
<organism evidence="3 4">
    <name type="scientific">Dyella psychrodurans</name>
    <dbReference type="NCBI Taxonomy" id="1927960"/>
    <lineage>
        <taxon>Bacteria</taxon>
        <taxon>Pseudomonadati</taxon>
        <taxon>Pseudomonadota</taxon>
        <taxon>Gammaproteobacteria</taxon>
        <taxon>Lysobacterales</taxon>
        <taxon>Rhodanobacteraceae</taxon>
        <taxon>Dyella</taxon>
    </lineage>
</organism>
<gene>
    <name evidence="3" type="ORF">DWU99_17435</name>
</gene>
<dbReference type="InterPro" id="IPR051532">
    <property type="entry name" value="Ester_Hydrolysis_Enzymes"/>
</dbReference>
<dbReference type="Proteomes" id="UP000255334">
    <property type="component" value="Unassembled WGS sequence"/>
</dbReference>
<evidence type="ECO:0000256" key="1">
    <source>
        <dbReference type="SAM" id="SignalP"/>
    </source>
</evidence>
<keyword evidence="1" id="KW-0732">Signal</keyword>
<sequence>MPGSVMKILLSLLFACVPCMVCAAETSHQYWEPAIEAFEASDRASPPPQGAVLFIGSSSIEHWKSVAADFPEVKVINRGFGGSELGDSTYFADRIVAPYHPRAIVLYAGDNDLWDGRSPQQVRDEFAAFVSKVRSEDPGVSIAFVSIKPSMARKMLLAKIEEANARVREYAATQKGVTFIDTFTPMLGPDGQPQSKWFVQDGLHMNRSGYELWIGIIKPWVDAHAR</sequence>
<dbReference type="SUPFAM" id="SSF52266">
    <property type="entry name" value="SGNH hydrolase"/>
    <property type="match status" value="1"/>
</dbReference>
<dbReference type="PANTHER" id="PTHR30383">
    <property type="entry name" value="THIOESTERASE 1/PROTEASE 1/LYSOPHOSPHOLIPASE L1"/>
    <property type="match status" value="1"/>
</dbReference>
<feature type="signal peptide" evidence="1">
    <location>
        <begin position="1"/>
        <end position="23"/>
    </location>
</feature>
<feature type="chain" id="PRO_5016654020" description="SGNH hydrolase-type esterase domain-containing protein" evidence="1">
    <location>
        <begin position="24"/>
        <end position="226"/>
    </location>
</feature>
<dbReference type="CDD" id="cd04502">
    <property type="entry name" value="SGNH_hydrolase_like_7"/>
    <property type="match status" value="1"/>
</dbReference>
<dbReference type="GO" id="GO:0004622">
    <property type="term" value="F:phosphatidylcholine lysophospholipase activity"/>
    <property type="evidence" value="ECO:0007669"/>
    <property type="project" value="TreeGrafter"/>
</dbReference>
<name>A0A370WZI6_9GAMM</name>
<dbReference type="Pfam" id="PF13472">
    <property type="entry name" value="Lipase_GDSL_2"/>
    <property type="match status" value="1"/>
</dbReference>
<evidence type="ECO:0000313" key="4">
    <source>
        <dbReference type="Proteomes" id="UP000255334"/>
    </source>
</evidence>
<feature type="domain" description="SGNH hydrolase-type esterase" evidence="2">
    <location>
        <begin position="63"/>
        <end position="212"/>
    </location>
</feature>
<dbReference type="PANTHER" id="PTHR30383:SF5">
    <property type="entry name" value="SGNH HYDROLASE-TYPE ESTERASE DOMAIN-CONTAINING PROTEIN"/>
    <property type="match status" value="1"/>
</dbReference>
<evidence type="ECO:0000259" key="2">
    <source>
        <dbReference type="Pfam" id="PF13472"/>
    </source>
</evidence>